<evidence type="ECO:0000256" key="1">
    <source>
        <dbReference type="SAM" id="SignalP"/>
    </source>
</evidence>
<dbReference type="EMBL" id="GGFM01010661">
    <property type="protein sequence ID" value="MBW31412.1"/>
    <property type="molecule type" value="Transcribed_RNA"/>
</dbReference>
<keyword evidence="1" id="KW-0732">Signal</keyword>
<feature type="chain" id="PRO_5014753202" evidence="1">
    <location>
        <begin position="23"/>
        <end position="91"/>
    </location>
</feature>
<feature type="signal peptide" evidence="1">
    <location>
        <begin position="1"/>
        <end position="22"/>
    </location>
</feature>
<proteinExistence type="predicted"/>
<name>A0A2M3ZSE4_9DIPT</name>
<protein>
    <submittedName>
        <fullName evidence="2">Putative secreted peptide</fullName>
    </submittedName>
</protein>
<sequence>MVGETFPSLVLLLLLLLLPSLATTSRLHSFNPALDFPFHGMDLTSVVVKGPVSNIGDILWMYLNKAIHFSFHRLSRLSHAVTAVVEGTMSR</sequence>
<reference evidence="2" key="1">
    <citation type="submission" date="2018-01" db="EMBL/GenBank/DDBJ databases">
        <title>An insight into the sialome of Amazonian anophelines.</title>
        <authorList>
            <person name="Ribeiro J.M."/>
            <person name="Scarpassa V."/>
            <person name="Calvo E."/>
        </authorList>
    </citation>
    <scope>NUCLEOTIDE SEQUENCE</scope>
    <source>
        <tissue evidence="2">Salivary glands</tissue>
    </source>
</reference>
<accession>A0A2M3ZSE4</accession>
<organism evidence="2">
    <name type="scientific">Anopheles braziliensis</name>
    <dbReference type="NCBI Taxonomy" id="58242"/>
    <lineage>
        <taxon>Eukaryota</taxon>
        <taxon>Metazoa</taxon>
        <taxon>Ecdysozoa</taxon>
        <taxon>Arthropoda</taxon>
        <taxon>Hexapoda</taxon>
        <taxon>Insecta</taxon>
        <taxon>Pterygota</taxon>
        <taxon>Neoptera</taxon>
        <taxon>Endopterygota</taxon>
        <taxon>Diptera</taxon>
        <taxon>Nematocera</taxon>
        <taxon>Culicoidea</taxon>
        <taxon>Culicidae</taxon>
        <taxon>Anophelinae</taxon>
        <taxon>Anopheles</taxon>
    </lineage>
</organism>
<evidence type="ECO:0000313" key="2">
    <source>
        <dbReference type="EMBL" id="MBW31412.1"/>
    </source>
</evidence>
<dbReference type="AlphaFoldDB" id="A0A2M3ZSE4"/>